<evidence type="ECO:0008006" key="4">
    <source>
        <dbReference type="Google" id="ProtNLM"/>
    </source>
</evidence>
<organism evidence="2 3">
    <name type="scientific">Erythrobacter crassostreae</name>
    <dbReference type="NCBI Taxonomy" id="2828328"/>
    <lineage>
        <taxon>Bacteria</taxon>
        <taxon>Pseudomonadati</taxon>
        <taxon>Pseudomonadota</taxon>
        <taxon>Alphaproteobacteria</taxon>
        <taxon>Sphingomonadales</taxon>
        <taxon>Erythrobacteraceae</taxon>
        <taxon>Erythrobacter/Porphyrobacter group</taxon>
        <taxon>Erythrobacter</taxon>
    </lineage>
</organism>
<comment type="caution">
    <text evidence="2">The sequence shown here is derived from an EMBL/GenBank/DDBJ whole genome shotgun (WGS) entry which is preliminary data.</text>
</comment>
<accession>A0A9X1F7M3</accession>
<evidence type="ECO:0000256" key="1">
    <source>
        <dbReference type="SAM" id="SignalP"/>
    </source>
</evidence>
<dbReference type="Proteomes" id="UP001138681">
    <property type="component" value="Unassembled WGS sequence"/>
</dbReference>
<evidence type="ECO:0000313" key="2">
    <source>
        <dbReference type="EMBL" id="MBV7260270.1"/>
    </source>
</evidence>
<dbReference type="RefSeq" id="WP_218405648.1">
    <property type="nucleotide sequence ID" value="NZ_JAGSPC010000003.1"/>
</dbReference>
<reference evidence="2" key="1">
    <citation type="submission" date="2021-04" db="EMBL/GenBank/DDBJ databases">
        <authorList>
            <person name="Pira H."/>
            <person name="Risdian C."/>
            <person name="Wink J."/>
        </authorList>
    </citation>
    <scope>NUCLEOTIDE SEQUENCE</scope>
    <source>
        <strain evidence="2">WH158</strain>
    </source>
</reference>
<dbReference type="EMBL" id="JAGSPC010000003">
    <property type="protein sequence ID" value="MBV7260270.1"/>
    <property type="molecule type" value="Genomic_DNA"/>
</dbReference>
<feature type="chain" id="PRO_5040815865" description="Tetratricopeptide repeat protein" evidence="1">
    <location>
        <begin position="30"/>
        <end position="451"/>
    </location>
</feature>
<gene>
    <name evidence="2" type="ORF">KCG46_11885</name>
</gene>
<proteinExistence type="predicted"/>
<keyword evidence="3" id="KW-1185">Reference proteome</keyword>
<protein>
    <recommendedName>
        <fullName evidence="4">Tetratricopeptide repeat protein</fullName>
    </recommendedName>
</protein>
<evidence type="ECO:0000313" key="3">
    <source>
        <dbReference type="Proteomes" id="UP001138681"/>
    </source>
</evidence>
<sequence>MQLFNMRKRTSGLALAVALATGSAVVATAVYPAEAHAQRKKKKDKESDGGGYSKEFVAVYQPLNDALNAEGADVAAYKPQIQQLLPLATTQDEKIAAGGLVFNSGIKLKDQTLQLSGMETMLASGKVPVDQIARYNFIAYQLSNAASDFPKARNYLQQAINYNFTTTSITASDLQIAMAESYFSGNELREGLSFLKKAISARKSQGQAIEEQWYRRGLTVAYNNQVVPEVYDFTAMWIEAFPSSTNWRDAVNLTRNLNEYEPQLLLDLLRLSKEAGALQEKNDYVLYVEAADARRLPMEVKDIIEQAYATDAVSRDDIYVADALTTANGRIASDRADLPALERDAAAGNAGLRTVVAAASAFYSYGQYDKAATFYQKALGMPGVDTGEALTRLGMSQVGLGDFAGAQETLARVEGKRAPIAMLWSAFAAEKAGPAQSDGPSLGELMGASTQ</sequence>
<feature type="signal peptide" evidence="1">
    <location>
        <begin position="1"/>
        <end position="29"/>
    </location>
</feature>
<name>A0A9X1F7M3_9SPHN</name>
<keyword evidence="1" id="KW-0732">Signal</keyword>
<dbReference type="AlphaFoldDB" id="A0A9X1F7M3"/>